<feature type="domain" description="KIB1-4 beta-propeller" evidence="1">
    <location>
        <begin position="113"/>
        <end position="346"/>
    </location>
</feature>
<accession>A0ABC8Y7C4</accession>
<dbReference type="InterPro" id="IPR005174">
    <property type="entry name" value="KIB1-4_b-propeller"/>
</dbReference>
<dbReference type="EMBL" id="OZ075126">
    <property type="protein sequence ID" value="CAL4939015.1"/>
    <property type="molecule type" value="Genomic_DNA"/>
</dbReference>
<proteinExistence type="predicted"/>
<dbReference type="AlphaFoldDB" id="A0ABC8Y7C4"/>
<dbReference type="InterPro" id="IPR036047">
    <property type="entry name" value="F-box-like_dom_sf"/>
</dbReference>
<dbReference type="PANTHER" id="PTHR33110">
    <property type="entry name" value="F-BOX/KELCH-REPEAT PROTEIN-RELATED"/>
    <property type="match status" value="1"/>
</dbReference>
<sequence>MSTGHAAGGVSAPWAELPADALGEIAGHLHDAGDLVRFRAACRPWREAPQPPSSAPPRFLPWLLESYVSPDEDPDTRVGVLLHSPFSTRTTRHLLPISAVRAMEIHAADVSSGRVLAASYSNDAGVTAALVNPLDGGATSALPPLPQSAGPDSQWWCASGVVSSSGAVVFHTGDRCDWAAMKLRPAGGWEEADVTCRAGLEETTWLHRDRRRAAALWASAALPGVACGIKVLPPLCHWCDRYVIEFRGEMLWVDMDVPRRYDPAPGSAGPESVSVRVYTMQEARDSGRHQWVERGPDHLCFFLGLAGSFVVDAREFAGSTVVLGGCAYFFCWHPKWTESEHITGVYRCCLRTGTATVVAELPRFLLVPMWFMPRPRVSPLLPRVSADFGGQPFTKNIYM</sequence>
<reference evidence="2" key="1">
    <citation type="submission" date="2024-10" db="EMBL/GenBank/DDBJ databases">
        <authorList>
            <person name="Ryan C."/>
        </authorList>
    </citation>
    <scope>NUCLEOTIDE SEQUENCE [LARGE SCALE GENOMIC DNA]</scope>
</reference>
<dbReference type="Gene3D" id="1.20.1280.50">
    <property type="match status" value="1"/>
</dbReference>
<name>A0ABC8Y7C4_9POAL</name>
<dbReference type="PANTHER" id="PTHR33110:SF134">
    <property type="entry name" value="OS09G0565350 PROTEIN"/>
    <property type="match status" value="1"/>
</dbReference>
<dbReference type="CDD" id="cd09917">
    <property type="entry name" value="F-box_SF"/>
    <property type="match status" value="1"/>
</dbReference>
<gene>
    <name evidence="2" type="ORF">URODEC1_LOCUS31630</name>
</gene>
<dbReference type="Pfam" id="PF03478">
    <property type="entry name" value="Beta-prop_KIB1-4"/>
    <property type="match status" value="1"/>
</dbReference>
<evidence type="ECO:0000313" key="3">
    <source>
        <dbReference type="Proteomes" id="UP001497457"/>
    </source>
</evidence>
<evidence type="ECO:0000313" key="2">
    <source>
        <dbReference type="EMBL" id="CAL4939015.1"/>
    </source>
</evidence>
<organism evidence="2 3">
    <name type="scientific">Urochloa decumbens</name>
    <dbReference type="NCBI Taxonomy" id="240449"/>
    <lineage>
        <taxon>Eukaryota</taxon>
        <taxon>Viridiplantae</taxon>
        <taxon>Streptophyta</taxon>
        <taxon>Embryophyta</taxon>
        <taxon>Tracheophyta</taxon>
        <taxon>Spermatophyta</taxon>
        <taxon>Magnoliopsida</taxon>
        <taxon>Liliopsida</taxon>
        <taxon>Poales</taxon>
        <taxon>Poaceae</taxon>
        <taxon>PACMAD clade</taxon>
        <taxon>Panicoideae</taxon>
        <taxon>Panicodae</taxon>
        <taxon>Paniceae</taxon>
        <taxon>Melinidinae</taxon>
        <taxon>Urochloa</taxon>
    </lineage>
</organism>
<dbReference type="Proteomes" id="UP001497457">
    <property type="component" value="Chromosome 16b"/>
</dbReference>
<protein>
    <recommendedName>
        <fullName evidence="1">KIB1-4 beta-propeller domain-containing protein</fullName>
    </recommendedName>
</protein>
<evidence type="ECO:0000259" key="1">
    <source>
        <dbReference type="Pfam" id="PF03478"/>
    </source>
</evidence>
<keyword evidence="3" id="KW-1185">Reference proteome</keyword>
<dbReference type="SUPFAM" id="SSF81383">
    <property type="entry name" value="F-box domain"/>
    <property type="match status" value="1"/>
</dbReference>